<evidence type="ECO:0000259" key="5">
    <source>
        <dbReference type="Pfam" id="PF00899"/>
    </source>
</evidence>
<dbReference type="InterPro" id="IPR045886">
    <property type="entry name" value="ThiF/MoeB/HesA"/>
</dbReference>
<gene>
    <name evidence="6" type="ORF">ECU02_1340</name>
</gene>
<evidence type="ECO:0000313" key="6">
    <source>
        <dbReference type="EMBL" id="AGE95549.1"/>
    </source>
</evidence>
<dbReference type="InterPro" id="IPR023318">
    <property type="entry name" value="Ub_act_enz_dom_a_sf"/>
</dbReference>
<comment type="catalytic activity">
    <reaction evidence="4">
        <text>ATP + [NEDD8 protein] + [E1 NEDD8-activating enzyme]-L-cysteine = AMP + diphosphate + [E1 NEDD8-activating enzyme]-S-[NEDD8 protein]-yl-L-cysteine.</text>
        <dbReference type="EC" id="6.2.1.64"/>
    </reaction>
</comment>
<evidence type="ECO:0000256" key="4">
    <source>
        <dbReference type="RuleBase" id="RU368009"/>
    </source>
</evidence>
<dbReference type="VEuPathDB" id="MicrosporidiaDB:ECU02_1340"/>
<evidence type="ECO:0000256" key="3">
    <source>
        <dbReference type="ARBA" id="ARBA00022840"/>
    </source>
</evidence>
<dbReference type="GO" id="GO:0019781">
    <property type="term" value="F:NEDD8 activating enzyme activity"/>
    <property type="evidence" value="ECO:0007669"/>
    <property type="project" value="UniProtKB-UniRule"/>
</dbReference>
<dbReference type="InterPro" id="IPR035985">
    <property type="entry name" value="Ubiquitin-activating_enz"/>
</dbReference>
<dbReference type="InterPro" id="IPR000594">
    <property type="entry name" value="ThiF_NAD_FAD-bd"/>
</dbReference>
<keyword evidence="3 4" id="KW-0067">ATP-binding</keyword>
<dbReference type="PROSITE" id="PS51257">
    <property type="entry name" value="PROKAR_LIPOPROTEIN"/>
    <property type="match status" value="1"/>
</dbReference>
<comment type="similarity">
    <text evidence="4">Belongs to the ubiquitin-activating E1 family. UBA3 subfamily.</text>
</comment>
<dbReference type="GO" id="GO:0005737">
    <property type="term" value="C:cytoplasm"/>
    <property type="evidence" value="ECO:0007669"/>
    <property type="project" value="TreeGrafter"/>
</dbReference>
<dbReference type="EMBL" id="KC513608">
    <property type="protein sequence ID" value="AGE95549.1"/>
    <property type="molecule type" value="Genomic_DNA"/>
</dbReference>
<dbReference type="Gene3D" id="1.10.10.520">
    <property type="entry name" value="Ubiquitin activating enzymes (Uba3). Chain: B, domain 2"/>
    <property type="match status" value="2"/>
</dbReference>
<dbReference type="GO" id="GO:0005524">
    <property type="term" value="F:ATP binding"/>
    <property type="evidence" value="ECO:0007669"/>
    <property type="project" value="UniProtKB-UniRule"/>
</dbReference>
<evidence type="ECO:0000256" key="1">
    <source>
        <dbReference type="ARBA" id="ARBA00022741"/>
    </source>
</evidence>
<dbReference type="Gene3D" id="3.40.50.720">
    <property type="entry name" value="NAD(P)-binding Rossmann-like Domain"/>
    <property type="match status" value="1"/>
</dbReference>
<feature type="domain" description="THIF-type NAD/FAD binding fold" evidence="5">
    <location>
        <begin position="4"/>
        <end position="297"/>
    </location>
</feature>
<dbReference type="PANTHER" id="PTHR10953">
    <property type="entry name" value="UBIQUITIN-ACTIVATING ENZYME E1"/>
    <property type="match status" value="1"/>
</dbReference>
<keyword evidence="1 4" id="KW-0547">Nucleotide-binding</keyword>
<dbReference type="VEuPathDB" id="MicrosporidiaDB:M970_021300"/>
<sequence>MTDGRILVVGCGGIGCELLKLLAREKLESITLVDSDTVDLSNLNRQFFFNRDDIGKSKATVAAGIFKKLNERCDVFPICADITEFDARFFAGYRTVYSCLDNIEARSYVNQRCFISRTPLVDGGCGGFKGQAYYFDYNSECFDCIPKKVSREHLVCTIRSRPTNFEHCIAWAKHVFLGMRFRVDGDCQGFYQRHLKAIVENCEDMSTPSDLEKFRSCKDYKERTEKIVEILKNLDFGPFDKDNRNTLEYIYNVAYIRGRCAGIEPTSFEEAITIAGNIVPSLSTINSIVASLMILSARNKCNYYSVDNGNVISRLETCAKDPGCPTCSHHWYGILYDGALSFRKLIQHFHNQSLDLVAYSDKKLFLTPDMVEWLDRDIELENNTIGEAICRFGSKKIKVGLYFLREEGVFYFGRIYTARLKESLSWASR</sequence>
<evidence type="ECO:0000256" key="2">
    <source>
        <dbReference type="ARBA" id="ARBA00022786"/>
    </source>
</evidence>
<dbReference type="VEuPathDB" id="MicrosporidiaDB:AEWD_021320"/>
<proteinExistence type="inferred from homology"/>
<dbReference type="GO" id="GO:0045116">
    <property type="term" value="P:protein neddylation"/>
    <property type="evidence" value="ECO:0007669"/>
    <property type="project" value="UniProtKB-UniRule"/>
</dbReference>
<dbReference type="AlphaFoldDB" id="M1JJE4"/>
<dbReference type="VEuPathDB" id="MicrosporidiaDB:AEWQ_021290"/>
<organism evidence="6">
    <name type="scientific">Encephalitozoon cuniculi</name>
    <name type="common">Microsporidian parasite</name>
    <dbReference type="NCBI Taxonomy" id="6035"/>
    <lineage>
        <taxon>Eukaryota</taxon>
        <taxon>Fungi</taxon>
        <taxon>Fungi incertae sedis</taxon>
        <taxon>Microsporidia</taxon>
        <taxon>Unikaryonidae</taxon>
        <taxon>Encephalitozoon</taxon>
    </lineage>
</organism>
<dbReference type="VEuPathDB" id="MicrosporidiaDB:AEWR_021300"/>
<accession>M1JJE4</accession>
<dbReference type="SUPFAM" id="SSF69572">
    <property type="entry name" value="Activating enzymes of the ubiquitin-like proteins"/>
    <property type="match status" value="1"/>
</dbReference>
<keyword evidence="4" id="KW-0436">Ligase</keyword>
<name>M1JJE4_ENCCN</name>
<dbReference type="EC" id="6.2.1.64" evidence="4"/>
<comment type="pathway">
    <text evidence="4">Protein modification; protein neddylation.</text>
</comment>
<protein>
    <recommendedName>
        <fullName evidence="4">NEDD8-activating enzyme E1 catalytic subunit</fullName>
        <ecNumber evidence="4">6.2.1.64</ecNumber>
    </recommendedName>
</protein>
<dbReference type="Pfam" id="PF00899">
    <property type="entry name" value="ThiF"/>
    <property type="match status" value="1"/>
</dbReference>
<dbReference type="PANTHER" id="PTHR10953:SF6">
    <property type="entry name" value="NEDD8-ACTIVATING ENZYME E1 CATALYTIC SUBUNIT"/>
    <property type="match status" value="1"/>
</dbReference>
<dbReference type="GO" id="GO:0005634">
    <property type="term" value="C:nucleus"/>
    <property type="evidence" value="ECO:0007669"/>
    <property type="project" value="TreeGrafter"/>
</dbReference>
<keyword evidence="2 4" id="KW-0833">Ubl conjugation pathway</keyword>
<reference evidence="6" key="1">
    <citation type="journal article" date="2013" name="Eukaryot. Cell">
        <title>Extremely Reduced Levels of Heterozygosity in the Vertebrate Pathogen Encephalitozoon cuniculi.</title>
        <authorList>
            <person name="Selman M."/>
            <person name="Sak B."/>
            <person name="Kvac M."/>
            <person name="Farinelli L."/>
            <person name="Weiss L.M."/>
            <person name="Corradi N."/>
        </authorList>
    </citation>
    <scope>NUCLEOTIDE SEQUENCE</scope>
</reference>
<comment type="function">
    <text evidence="4">Catalytic subunit of the dimeric E1 enzyme, which activates NEDD8.</text>
</comment>